<dbReference type="RefSeq" id="WP_224828424.1">
    <property type="nucleotide sequence ID" value="NZ_JAIVEF010000006.1"/>
</dbReference>
<comment type="caution">
    <text evidence="1">The sequence shown here is derived from an EMBL/GenBank/DDBJ whole genome shotgun (WGS) entry which is preliminary data.</text>
</comment>
<proteinExistence type="predicted"/>
<evidence type="ECO:0000313" key="2">
    <source>
        <dbReference type="Proteomes" id="UP001595925"/>
    </source>
</evidence>
<evidence type="ECO:0000313" key="1">
    <source>
        <dbReference type="EMBL" id="MFC4989009.1"/>
    </source>
</evidence>
<dbReference type="EMBL" id="JBHSJG010000038">
    <property type="protein sequence ID" value="MFC4989009.1"/>
    <property type="molecule type" value="Genomic_DNA"/>
</dbReference>
<gene>
    <name evidence="1" type="ORF">ACFPFO_14790</name>
</gene>
<reference evidence="1 2" key="1">
    <citation type="journal article" date="2019" name="Int. J. Syst. Evol. Microbiol.">
        <title>The Global Catalogue of Microorganisms (GCM) 10K type strain sequencing project: providing services to taxonomists for standard genome sequencing and annotation.</title>
        <authorList>
            <consortium name="The Broad Institute Genomics Platform"/>
            <consortium name="The Broad Institute Genome Sequencing Center for Infectious Disease"/>
            <person name="Wu L."/>
            <person name="Ma J."/>
        </authorList>
    </citation>
    <scope>NUCLEOTIDE SEQUENCE [LARGE SCALE GENOMIC DNA]</scope>
    <source>
        <strain evidence="1 2">CGMCC 1.15824</strain>
    </source>
</reference>
<organism evidence="1 2">
    <name type="scientific">Saliphagus infecundisoli</name>
    <dbReference type="NCBI Taxonomy" id="1849069"/>
    <lineage>
        <taxon>Archaea</taxon>
        <taxon>Methanobacteriati</taxon>
        <taxon>Methanobacteriota</taxon>
        <taxon>Stenosarchaea group</taxon>
        <taxon>Halobacteria</taxon>
        <taxon>Halobacteriales</taxon>
        <taxon>Natrialbaceae</taxon>
        <taxon>Saliphagus</taxon>
    </lineage>
</organism>
<protein>
    <submittedName>
        <fullName evidence="1">Uncharacterized protein</fullName>
    </submittedName>
</protein>
<name>A0ABD5QHA4_9EURY</name>
<sequence>MVDTDEAKQVCRAASSVVYPELDFGIKPCGSYPREDLLEVLSWIAFTQEFANTGGKTVQLD</sequence>
<keyword evidence="2" id="KW-1185">Reference proteome</keyword>
<dbReference type="Proteomes" id="UP001595925">
    <property type="component" value="Unassembled WGS sequence"/>
</dbReference>
<accession>A0ABD5QHA4</accession>
<dbReference type="AlphaFoldDB" id="A0ABD5QHA4"/>